<gene>
    <name evidence="4" type="ORF">Aco03nite_049680</name>
</gene>
<evidence type="ECO:0000313" key="5">
    <source>
        <dbReference type="Proteomes" id="UP000612282"/>
    </source>
</evidence>
<dbReference type="SUPFAM" id="SSF55729">
    <property type="entry name" value="Acyl-CoA N-acyltransferases (Nat)"/>
    <property type="match status" value="2"/>
</dbReference>
<dbReference type="Pfam" id="PF00583">
    <property type="entry name" value="Acetyltransf_1"/>
    <property type="match status" value="1"/>
</dbReference>
<accession>A0ABQ3XDJ3</accession>
<reference evidence="4 5" key="1">
    <citation type="submission" date="2021-01" db="EMBL/GenBank/DDBJ databases">
        <title>Whole genome shotgun sequence of Actinoplanes couchii NBRC 106145.</title>
        <authorList>
            <person name="Komaki H."/>
            <person name="Tamura T."/>
        </authorList>
    </citation>
    <scope>NUCLEOTIDE SEQUENCE [LARGE SCALE GENOMIC DNA]</scope>
    <source>
        <strain evidence="4 5">NBRC 106145</strain>
    </source>
</reference>
<dbReference type="InterPro" id="IPR050832">
    <property type="entry name" value="Bact_Acetyltransf"/>
</dbReference>
<dbReference type="Gene3D" id="3.40.630.30">
    <property type="match status" value="1"/>
</dbReference>
<comment type="caution">
    <text evidence="4">The sequence shown here is derived from an EMBL/GenBank/DDBJ whole genome shotgun (WGS) entry which is preliminary data.</text>
</comment>
<evidence type="ECO:0000313" key="4">
    <source>
        <dbReference type="EMBL" id="GID56564.1"/>
    </source>
</evidence>
<dbReference type="RefSeq" id="WP_203798359.1">
    <property type="nucleotide sequence ID" value="NZ_BAAAQE010000018.1"/>
</dbReference>
<dbReference type="InterPro" id="IPR000182">
    <property type="entry name" value="GNAT_dom"/>
</dbReference>
<sequence length="324" mass="34796">MRSRALDPHGPDAGRWYAAFRAGLVAGREQPMVASAGATLTSLRTNATNLLLDRRPFGVWDGDVCLGGMIVNLSRTANAHTVDLELAVAPEFRNRGAGTELFRAAVDLARAEGRRVVSAEVHEPVGTGFALDRGFTIKLTERRYLLGIPAAPVPATVPDGYRTEVWTGPVDAAVAPGFATMRTLMEQDVPVGDRDHEPEVFTADRVLAADKRLANAGWGMVTALLLAPDGTPAGYSRILVDGTKEVDNGKEDALQDDTFVLGAHRGRRLGAVLKSAALARLEADFPTVRHLHTWTADGNDAMIATNLRFGFRPVETTHTVEATV</sequence>
<proteinExistence type="predicted"/>
<keyword evidence="1" id="KW-0808">Transferase</keyword>
<dbReference type="CDD" id="cd04301">
    <property type="entry name" value="NAT_SF"/>
    <property type="match status" value="1"/>
</dbReference>
<evidence type="ECO:0000259" key="3">
    <source>
        <dbReference type="PROSITE" id="PS51186"/>
    </source>
</evidence>
<feature type="domain" description="N-acetyltransferase" evidence="3">
    <location>
        <begin position="1"/>
        <end position="158"/>
    </location>
</feature>
<dbReference type="Proteomes" id="UP000612282">
    <property type="component" value="Unassembled WGS sequence"/>
</dbReference>
<protein>
    <recommendedName>
        <fullName evidence="3">N-acetyltransferase domain-containing protein</fullName>
    </recommendedName>
</protein>
<dbReference type="PROSITE" id="PS51186">
    <property type="entry name" value="GNAT"/>
    <property type="match status" value="2"/>
</dbReference>
<dbReference type="InterPro" id="IPR016181">
    <property type="entry name" value="Acyl_CoA_acyltransferase"/>
</dbReference>
<evidence type="ECO:0000256" key="2">
    <source>
        <dbReference type="ARBA" id="ARBA00023315"/>
    </source>
</evidence>
<evidence type="ECO:0000256" key="1">
    <source>
        <dbReference type="ARBA" id="ARBA00022679"/>
    </source>
</evidence>
<keyword evidence="2" id="KW-0012">Acyltransferase</keyword>
<dbReference type="PANTHER" id="PTHR43877">
    <property type="entry name" value="AMINOALKYLPHOSPHONATE N-ACETYLTRANSFERASE-RELATED-RELATED"/>
    <property type="match status" value="1"/>
</dbReference>
<feature type="domain" description="N-acetyltransferase" evidence="3">
    <location>
        <begin position="179"/>
        <end position="324"/>
    </location>
</feature>
<name>A0ABQ3XDJ3_9ACTN</name>
<keyword evidence="5" id="KW-1185">Reference proteome</keyword>
<organism evidence="4 5">
    <name type="scientific">Actinoplanes couchii</name>
    <dbReference type="NCBI Taxonomy" id="403638"/>
    <lineage>
        <taxon>Bacteria</taxon>
        <taxon>Bacillati</taxon>
        <taxon>Actinomycetota</taxon>
        <taxon>Actinomycetes</taxon>
        <taxon>Micromonosporales</taxon>
        <taxon>Micromonosporaceae</taxon>
        <taxon>Actinoplanes</taxon>
    </lineage>
</organism>
<dbReference type="EMBL" id="BOMG01000060">
    <property type="protein sequence ID" value="GID56564.1"/>
    <property type="molecule type" value="Genomic_DNA"/>
</dbReference>